<reference evidence="1" key="1">
    <citation type="submission" date="2018-04" db="EMBL/GenBank/DDBJ databases">
        <title>Transcriptome assembly of Sipha flava.</title>
        <authorList>
            <person name="Scully E.D."/>
            <person name="Geib S.M."/>
            <person name="Palmer N.A."/>
            <person name="Koch K."/>
            <person name="Bradshaw J."/>
            <person name="Heng-Moss T."/>
            <person name="Sarath G."/>
        </authorList>
    </citation>
    <scope>NUCLEOTIDE SEQUENCE</scope>
</reference>
<organism evidence="1">
    <name type="scientific">Sipha flava</name>
    <name type="common">yellow sugarcane aphid</name>
    <dbReference type="NCBI Taxonomy" id="143950"/>
    <lineage>
        <taxon>Eukaryota</taxon>
        <taxon>Metazoa</taxon>
        <taxon>Ecdysozoa</taxon>
        <taxon>Arthropoda</taxon>
        <taxon>Hexapoda</taxon>
        <taxon>Insecta</taxon>
        <taxon>Pterygota</taxon>
        <taxon>Neoptera</taxon>
        <taxon>Paraneoptera</taxon>
        <taxon>Hemiptera</taxon>
        <taxon>Sternorrhyncha</taxon>
        <taxon>Aphidomorpha</taxon>
        <taxon>Aphidoidea</taxon>
        <taxon>Aphididae</taxon>
        <taxon>Sipha</taxon>
    </lineage>
</organism>
<keyword evidence="1" id="KW-0808">Transferase</keyword>
<dbReference type="GO" id="GO:0003964">
    <property type="term" value="F:RNA-directed DNA polymerase activity"/>
    <property type="evidence" value="ECO:0007669"/>
    <property type="project" value="UniProtKB-KW"/>
</dbReference>
<gene>
    <name evidence="1" type="ORF">g.4595</name>
</gene>
<accession>A0A2S2QF50</accession>
<sequence>MNWDQFRESIDQNINLNTFLKTPDNIVDAVQKFTEIIQTAAWKSLFVRLKCQKNSLTVPAHISELITQKRHARDRWQHTRFPSDKSIYNNLTSFLKRTLNKLRNDSFNDWISSLTTKDGSM</sequence>
<proteinExistence type="predicted"/>
<evidence type="ECO:0000313" key="1">
    <source>
        <dbReference type="EMBL" id="MBY75832.1"/>
    </source>
</evidence>
<keyword evidence="1" id="KW-0695">RNA-directed DNA polymerase</keyword>
<keyword evidence="1" id="KW-0548">Nucleotidyltransferase</keyword>
<protein>
    <submittedName>
        <fullName evidence="1">Putative RNA-directed DNA polymerase</fullName>
    </submittedName>
</protein>
<dbReference type="EMBL" id="GGMS01006629">
    <property type="protein sequence ID" value="MBY75832.1"/>
    <property type="molecule type" value="Transcribed_RNA"/>
</dbReference>
<name>A0A2S2QF50_9HEMI</name>
<dbReference type="AlphaFoldDB" id="A0A2S2QF50"/>